<evidence type="ECO:0000313" key="1">
    <source>
        <dbReference type="EMBL" id="KRG42348.1"/>
    </source>
</evidence>
<dbReference type="Proteomes" id="UP000051802">
    <property type="component" value="Unassembled WGS sequence"/>
</dbReference>
<comment type="caution">
    <text evidence="1">The sequence shown here is derived from an EMBL/GenBank/DDBJ whole genome shotgun (WGS) entry which is preliminary data.</text>
</comment>
<gene>
    <name evidence="1" type="ORF">ARC20_10785</name>
</gene>
<dbReference type="STRING" id="676599.ARC20_10785"/>
<accession>A0A0R0ABP4</accession>
<dbReference type="RefSeq" id="WP_057646765.1">
    <property type="nucleotide sequence ID" value="NZ_LLXU01000081.1"/>
</dbReference>
<dbReference type="AlphaFoldDB" id="A0A0R0ABP4"/>
<dbReference type="EMBL" id="LLXU01000081">
    <property type="protein sequence ID" value="KRG42348.1"/>
    <property type="molecule type" value="Genomic_DNA"/>
</dbReference>
<protein>
    <submittedName>
        <fullName evidence="1">Uncharacterized protein</fullName>
    </submittedName>
</protein>
<keyword evidence="2" id="KW-1185">Reference proteome</keyword>
<reference evidence="1 2" key="1">
    <citation type="submission" date="2015-10" db="EMBL/GenBank/DDBJ databases">
        <title>Genome sequencing and analysis of members of genus Stenotrophomonas.</title>
        <authorList>
            <person name="Patil P.P."/>
            <person name="Midha S."/>
            <person name="Patil P.B."/>
        </authorList>
    </citation>
    <scope>NUCLEOTIDE SEQUENCE [LARGE SCALE GENOMIC DNA]</scope>
    <source>
        <strain evidence="1 2">JCM 16536</strain>
    </source>
</reference>
<name>A0A0R0ABP4_9GAMM</name>
<sequence length="133" mass="14356">MSASSPSPYAVGQLWRCEGRSADERPVLLINRIEQHPLLGGEILHVTLRDARIRHPGVAGGVMTSMAHLPVIGQVFERSHAELVGQDTPDPAYIAGYQEWKRAFDAGNAGAYGIAVSEILASVERMLSGRSAH</sequence>
<proteinExistence type="predicted"/>
<organism evidence="1 2">
    <name type="scientific">Stenotrophomonas panacihumi</name>
    <dbReference type="NCBI Taxonomy" id="676599"/>
    <lineage>
        <taxon>Bacteria</taxon>
        <taxon>Pseudomonadati</taxon>
        <taxon>Pseudomonadota</taxon>
        <taxon>Gammaproteobacteria</taxon>
        <taxon>Lysobacterales</taxon>
        <taxon>Lysobacteraceae</taxon>
        <taxon>Stenotrophomonas</taxon>
    </lineage>
</organism>
<dbReference type="OrthoDB" id="66828at2"/>
<evidence type="ECO:0000313" key="2">
    <source>
        <dbReference type="Proteomes" id="UP000051802"/>
    </source>
</evidence>